<evidence type="ECO:0000256" key="5">
    <source>
        <dbReference type="ARBA" id="ARBA00022519"/>
    </source>
</evidence>
<feature type="domain" description="TonB C-terminal" evidence="11">
    <location>
        <begin position="302"/>
        <end position="393"/>
    </location>
</feature>
<dbReference type="PROSITE" id="PS52015">
    <property type="entry name" value="TONB_CTD"/>
    <property type="match status" value="1"/>
</dbReference>
<keyword evidence="6 10" id="KW-0812">Transmembrane</keyword>
<keyword evidence="8 10" id="KW-1133">Transmembrane helix</keyword>
<protein>
    <submittedName>
        <fullName evidence="12">TonB family protein</fullName>
    </submittedName>
</protein>
<evidence type="ECO:0000256" key="6">
    <source>
        <dbReference type="ARBA" id="ARBA00022692"/>
    </source>
</evidence>
<evidence type="ECO:0000256" key="3">
    <source>
        <dbReference type="ARBA" id="ARBA00022448"/>
    </source>
</evidence>
<evidence type="ECO:0000256" key="7">
    <source>
        <dbReference type="ARBA" id="ARBA00022927"/>
    </source>
</evidence>
<feature type="transmembrane region" description="Helical" evidence="10">
    <location>
        <begin position="6"/>
        <end position="24"/>
    </location>
</feature>
<dbReference type="Pfam" id="PF05569">
    <property type="entry name" value="Peptidase_M56"/>
    <property type="match status" value="1"/>
</dbReference>
<proteinExistence type="inferred from homology"/>
<gene>
    <name evidence="12" type="ORF">GM920_15835</name>
</gene>
<name>A0ABR6EYK6_9SPHI</name>
<evidence type="ECO:0000313" key="12">
    <source>
        <dbReference type="EMBL" id="MBB2150368.1"/>
    </source>
</evidence>
<comment type="subcellular location">
    <subcellularLocation>
        <location evidence="1">Cell inner membrane</location>
        <topology evidence="1">Single-pass membrane protein</topology>
        <orientation evidence="1">Periplasmic side</orientation>
    </subcellularLocation>
</comment>
<dbReference type="SUPFAM" id="SSF74653">
    <property type="entry name" value="TolA/TonB C-terminal domain"/>
    <property type="match status" value="1"/>
</dbReference>
<evidence type="ECO:0000256" key="10">
    <source>
        <dbReference type="SAM" id="Phobius"/>
    </source>
</evidence>
<evidence type="ECO:0000313" key="13">
    <source>
        <dbReference type="Proteomes" id="UP000636110"/>
    </source>
</evidence>
<evidence type="ECO:0000256" key="2">
    <source>
        <dbReference type="ARBA" id="ARBA00006555"/>
    </source>
</evidence>
<comment type="caution">
    <text evidence="12">The sequence shown here is derived from an EMBL/GenBank/DDBJ whole genome shotgun (WGS) entry which is preliminary data.</text>
</comment>
<evidence type="ECO:0000256" key="1">
    <source>
        <dbReference type="ARBA" id="ARBA00004383"/>
    </source>
</evidence>
<evidence type="ECO:0000259" key="11">
    <source>
        <dbReference type="PROSITE" id="PS52015"/>
    </source>
</evidence>
<dbReference type="Gene3D" id="3.30.1150.10">
    <property type="match status" value="1"/>
</dbReference>
<dbReference type="PANTHER" id="PTHR33446">
    <property type="entry name" value="PROTEIN TONB-RELATED"/>
    <property type="match status" value="1"/>
</dbReference>
<dbReference type="InterPro" id="IPR006260">
    <property type="entry name" value="TonB/TolA_C"/>
</dbReference>
<evidence type="ECO:0000256" key="9">
    <source>
        <dbReference type="ARBA" id="ARBA00023136"/>
    </source>
</evidence>
<dbReference type="Pfam" id="PF03544">
    <property type="entry name" value="TonB_C"/>
    <property type="match status" value="1"/>
</dbReference>
<feature type="transmembrane region" description="Helical" evidence="10">
    <location>
        <begin position="36"/>
        <end position="55"/>
    </location>
</feature>
<evidence type="ECO:0000256" key="4">
    <source>
        <dbReference type="ARBA" id="ARBA00022475"/>
    </source>
</evidence>
<organism evidence="12 13">
    <name type="scientific">Pedobacter gandavensis</name>
    <dbReference type="NCBI Taxonomy" id="2679963"/>
    <lineage>
        <taxon>Bacteria</taxon>
        <taxon>Pseudomonadati</taxon>
        <taxon>Bacteroidota</taxon>
        <taxon>Sphingobacteriia</taxon>
        <taxon>Sphingobacteriales</taxon>
        <taxon>Sphingobacteriaceae</taxon>
        <taxon>Pedobacter</taxon>
    </lineage>
</organism>
<keyword evidence="3" id="KW-0813">Transport</keyword>
<dbReference type="Proteomes" id="UP000636110">
    <property type="component" value="Unassembled WGS sequence"/>
</dbReference>
<keyword evidence="13" id="KW-1185">Reference proteome</keyword>
<keyword evidence="4" id="KW-1003">Cell membrane</keyword>
<dbReference type="InterPro" id="IPR008756">
    <property type="entry name" value="Peptidase_M56"/>
</dbReference>
<feature type="transmembrane region" description="Helical" evidence="10">
    <location>
        <begin position="246"/>
        <end position="266"/>
    </location>
</feature>
<keyword evidence="5" id="KW-0997">Cell inner membrane</keyword>
<reference evidence="12 13" key="1">
    <citation type="submission" date="2019-11" db="EMBL/GenBank/DDBJ databases">
        <title>Description of Pedobacter sp. LMG 31462T.</title>
        <authorList>
            <person name="Carlier A."/>
            <person name="Qi S."/>
            <person name="Vandamme P."/>
        </authorList>
    </citation>
    <scope>NUCLEOTIDE SEQUENCE [LARGE SCALE GENOMIC DNA]</scope>
    <source>
        <strain evidence="12 13">LMG 31462</strain>
    </source>
</reference>
<dbReference type="InterPro" id="IPR037682">
    <property type="entry name" value="TonB_C"/>
</dbReference>
<keyword evidence="7" id="KW-0653">Protein transport</keyword>
<dbReference type="PANTHER" id="PTHR33446:SF2">
    <property type="entry name" value="PROTEIN TONB"/>
    <property type="match status" value="1"/>
</dbReference>
<comment type="similarity">
    <text evidence="2">Belongs to the TonB family.</text>
</comment>
<dbReference type="RefSeq" id="WP_182959289.1">
    <property type="nucleotide sequence ID" value="NZ_WNXC01000006.1"/>
</dbReference>
<sequence length="393" mass="44643">MGLFSFLLQVNVALLVFYSFYRLFLQKETFFMWNRVYLMTAVCFSFALPILRFEWLNRSAVSQEMELKIADILVTETGTPNTNVDWMQLATTLYFVGLALATLLLTYKLWTLRAKLRSPLKGTAFSFFRFKRVDPNLSDFETINRHEEVHIQQFHSVDILLMELAGLIVWFNPVIYLYKSSIKSIHEYLADEAAAEFEGSKRNYALLLLSKALGVNPELTNSFVRQSEVKKRILMLQKERSDQRSLWKYLWLIPLLSTLLLLSSAVNGSKAIGDTGATHGLVAQANGLNRNVNDTYGATFPGGLNNFITYLKEATKYPEKDLKKGLEGKVVVTFVIDKDGSVTDAAVKESVSPDIDKEALRVIRNSPKWIPGKGNGAPVRIRYDIGVDFKHKK</sequence>
<feature type="transmembrane region" description="Helical" evidence="10">
    <location>
        <begin position="86"/>
        <end position="107"/>
    </location>
</feature>
<keyword evidence="9 10" id="KW-0472">Membrane</keyword>
<dbReference type="NCBIfam" id="TIGR01352">
    <property type="entry name" value="tonB_Cterm"/>
    <property type="match status" value="1"/>
</dbReference>
<dbReference type="InterPro" id="IPR051045">
    <property type="entry name" value="TonB-dependent_transducer"/>
</dbReference>
<dbReference type="EMBL" id="WNXC01000006">
    <property type="protein sequence ID" value="MBB2150368.1"/>
    <property type="molecule type" value="Genomic_DNA"/>
</dbReference>
<accession>A0ABR6EYK6</accession>
<evidence type="ECO:0000256" key="8">
    <source>
        <dbReference type="ARBA" id="ARBA00022989"/>
    </source>
</evidence>